<dbReference type="Gene3D" id="3.20.20.80">
    <property type="entry name" value="Glycosidases"/>
    <property type="match status" value="1"/>
</dbReference>
<evidence type="ECO:0000256" key="8">
    <source>
        <dbReference type="ARBA" id="ARBA00031423"/>
    </source>
</evidence>
<evidence type="ECO:0000256" key="4">
    <source>
        <dbReference type="ARBA" id="ARBA00020295"/>
    </source>
</evidence>
<accession>A0A9D1NUX4</accession>
<evidence type="ECO:0000256" key="2">
    <source>
        <dbReference type="ARBA" id="ARBA00005684"/>
    </source>
</evidence>
<dbReference type="GO" id="GO:0004134">
    <property type="term" value="F:4-alpha-glucanotransferase activity"/>
    <property type="evidence" value="ECO:0007669"/>
    <property type="project" value="UniProtKB-EC"/>
</dbReference>
<dbReference type="EC" id="2.4.1.25" evidence="3 10"/>
<dbReference type="AlphaFoldDB" id="A0A9D1NUX4"/>
<name>A0A9D1NUX4_9FIRM</name>
<evidence type="ECO:0000313" key="12">
    <source>
        <dbReference type="Proteomes" id="UP000886723"/>
    </source>
</evidence>
<keyword evidence="7 10" id="KW-0119">Carbohydrate metabolism</keyword>
<gene>
    <name evidence="11" type="primary">malQ</name>
    <name evidence="11" type="ORF">IAA63_09475</name>
</gene>
<evidence type="ECO:0000256" key="6">
    <source>
        <dbReference type="ARBA" id="ARBA00022679"/>
    </source>
</evidence>
<protein>
    <recommendedName>
        <fullName evidence="4 10">4-alpha-glucanotransferase</fullName>
        <ecNumber evidence="3 10">2.4.1.25</ecNumber>
    </recommendedName>
    <alternativeName>
        <fullName evidence="8 10">Amylomaltase</fullName>
    </alternativeName>
    <alternativeName>
        <fullName evidence="9 10">Disproportionating enzyme</fullName>
    </alternativeName>
</protein>
<dbReference type="Pfam" id="PF02446">
    <property type="entry name" value="Glyco_hydro_77"/>
    <property type="match status" value="1"/>
</dbReference>
<dbReference type="GO" id="GO:0005975">
    <property type="term" value="P:carbohydrate metabolic process"/>
    <property type="evidence" value="ECO:0007669"/>
    <property type="project" value="InterPro"/>
</dbReference>
<sequence length="488" mass="56719">MNNTRQAGVLMPLASLPSRCGVGDFGKASYEFADILHEMGASIWQILPLNPLGYGNSPYQPYSSFAGDPLYISLEKLWEDGLLDQEPEAFGEDSASIDYQGVRAHKEPYLRRAFTRFVPDENYEEFASQDWVYQYAVFITLKNKNGGVCWLDWEEDDRNWIQEQKGDFPEELEEEIQYQMFLQYTFFCQWMELKSYVNGLGIRVMGDLPFYVGLDSLDVWANAKNFLLDENFRPTYIAGVPPDYFSPTGQRWGNPIYDWDYMKKTDYRFWTERIGYNKALFDIVRIDHFRAFDTFWKIPADCPTAMDGEWVEAPGYEVFDQLLKLYPEIEIVIEDLGMLRPEVGVLRDHYGFKGMKIYQFSLDPKEENNDFPDRENLILYTGTHDNQTIKGWYLGQEEDVQEGVDQILEKKGCREPKIAHRFAEAVMQSVAQLAVITVQDILDLGDEARINTPGTVGSPNWEWRIANLEGLKKEIPVIRKIFVRTDRI</sequence>
<dbReference type="InterPro" id="IPR017853">
    <property type="entry name" value="GH"/>
</dbReference>
<keyword evidence="5 10" id="KW-0328">Glycosyltransferase</keyword>
<comment type="caution">
    <text evidence="11">The sequence shown here is derived from an EMBL/GenBank/DDBJ whole genome shotgun (WGS) entry which is preliminary data.</text>
</comment>
<evidence type="ECO:0000256" key="1">
    <source>
        <dbReference type="ARBA" id="ARBA00000439"/>
    </source>
</evidence>
<dbReference type="InterPro" id="IPR003385">
    <property type="entry name" value="Glyco_hydro_77"/>
</dbReference>
<evidence type="ECO:0000256" key="3">
    <source>
        <dbReference type="ARBA" id="ARBA00012560"/>
    </source>
</evidence>
<comment type="catalytic activity">
    <reaction evidence="1 10">
        <text>Transfers a segment of a (1-&gt;4)-alpha-D-glucan to a new position in an acceptor, which may be glucose or a (1-&gt;4)-alpha-D-glucan.</text>
        <dbReference type="EC" id="2.4.1.25"/>
    </reaction>
</comment>
<dbReference type="PANTHER" id="PTHR32438:SF5">
    <property type="entry name" value="4-ALPHA-GLUCANOTRANSFERASE DPE1, CHLOROPLASTIC_AMYLOPLASTIC"/>
    <property type="match status" value="1"/>
</dbReference>
<organism evidence="11 12">
    <name type="scientific">Candidatus Pullilachnospira stercoravium</name>
    <dbReference type="NCBI Taxonomy" id="2840913"/>
    <lineage>
        <taxon>Bacteria</taxon>
        <taxon>Bacillati</taxon>
        <taxon>Bacillota</taxon>
        <taxon>Clostridia</taxon>
        <taxon>Lachnospirales</taxon>
        <taxon>Lachnospiraceae</taxon>
        <taxon>Lachnospiraceae incertae sedis</taxon>
        <taxon>Candidatus Pullilachnospira</taxon>
    </lineage>
</organism>
<dbReference type="Proteomes" id="UP000886723">
    <property type="component" value="Unassembled WGS sequence"/>
</dbReference>
<dbReference type="NCBIfam" id="NF011080">
    <property type="entry name" value="PRK14508.1-3"/>
    <property type="match status" value="1"/>
</dbReference>
<dbReference type="EMBL" id="DVON01000199">
    <property type="protein sequence ID" value="HIV13352.1"/>
    <property type="molecule type" value="Genomic_DNA"/>
</dbReference>
<evidence type="ECO:0000256" key="5">
    <source>
        <dbReference type="ARBA" id="ARBA00022676"/>
    </source>
</evidence>
<evidence type="ECO:0000256" key="10">
    <source>
        <dbReference type="RuleBase" id="RU361207"/>
    </source>
</evidence>
<reference evidence="11" key="1">
    <citation type="submission" date="2020-10" db="EMBL/GenBank/DDBJ databases">
        <authorList>
            <person name="Gilroy R."/>
        </authorList>
    </citation>
    <scope>NUCLEOTIDE SEQUENCE</scope>
    <source>
        <strain evidence="11">ChiBcec2-4451</strain>
    </source>
</reference>
<reference evidence="11" key="2">
    <citation type="journal article" date="2021" name="PeerJ">
        <title>Extensive microbial diversity within the chicken gut microbiome revealed by metagenomics and culture.</title>
        <authorList>
            <person name="Gilroy R."/>
            <person name="Ravi A."/>
            <person name="Getino M."/>
            <person name="Pursley I."/>
            <person name="Horton D.L."/>
            <person name="Alikhan N.F."/>
            <person name="Baker D."/>
            <person name="Gharbi K."/>
            <person name="Hall N."/>
            <person name="Watson M."/>
            <person name="Adriaenssens E.M."/>
            <person name="Foster-Nyarko E."/>
            <person name="Jarju S."/>
            <person name="Secka A."/>
            <person name="Antonio M."/>
            <person name="Oren A."/>
            <person name="Chaudhuri R.R."/>
            <person name="La Ragione R."/>
            <person name="Hildebrand F."/>
            <person name="Pallen M.J."/>
        </authorList>
    </citation>
    <scope>NUCLEOTIDE SEQUENCE</scope>
    <source>
        <strain evidence="11">ChiBcec2-4451</strain>
    </source>
</reference>
<dbReference type="PANTHER" id="PTHR32438">
    <property type="entry name" value="4-ALPHA-GLUCANOTRANSFERASE DPE1, CHLOROPLASTIC/AMYLOPLASTIC"/>
    <property type="match status" value="1"/>
</dbReference>
<comment type="similarity">
    <text evidence="2 10">Belongs to the disproportionating enzyme family.</text>
</comment>
<dbReference type="SUPFAM" id="SSF51445">
    <property type="entry name" value="(Trans)glycosidases"/>
    <property type="match status" value="1"/>
</dbReference>
<evidence type="ECO:0000313" key="11">
    <source>
        <dbReference type="EMBL" id="HIV13352.1"/>
    </source>
</evidence>
<dbReference type="NCBIfam" id="TIGR00217">
    <property type="entry name" value="malQ"/>
    <property type="match status" value="1"/>
</dbReference>
<proteinExistence type="inferred from homology"/>
<keyword evidence="6 10" id="KW-0808">Transferase</keyword>
<evidence type="ECO:0000256" key="7">
    <source>
        <dbReference type="ARBA" id="ARBA00023277"/>
    </source>
</evidence>
<evidence type="ECO:0000256" key="9">
    <source>
        <dbReference type="ARBA" id="ARBA00031501"/>
    </source>
</evidence>